<dbReference type="AlphaFoldDB" id="A0A8R1UNR1"/>
<protein>
    <submittedName>
        <fullName evidence="3">Thioredoxin domain-containing protein</fullName>
    </submittedName>
</protein>
<dbReference type="Proteomes" id="UP000005239">
    <property type="component" value="Unassembled WGS sequence"/>
</dbReference>
<dbReference type="Gene3D" id="3.40.30.10">
    <property type="entry name" value="Glutaredoxin"/>
    <property type="match status" value="1"/>
</dbReference>
<accession>A0A8R1UNR1</accession>
<gene>
    <name evidence="3" type="primary">WBGene00273318</name>
</gene>
<comment type="similarity">
    <text evidence="1">Belongs to the protein disulfide isomerase family.</text>
</comment>
<proteinExistence type="inferred from homology"/>
<dbReference type="InterPro" id="IPR013766">
    <property type="entry name" value="Thioredoxin_domain"/>
</dbReference>
<evidence type="ECO:0000313" key="4">
    <source>
        <dbReference type="Proteomes" id="UP000005239"/>
    </source>
</evidence>
<dbReference type="Pfam" id="PF00085">
    <property type="entry name" value="Thioredoxin"/>
    <property type="match status" value="1"/>
</dbReference>
<dbReference type="InterPro" id="IPR036249">
    <property type="entry name" value="Thioredoxin-like_sf"/>
</dbReference>
<dbReference type="FunFam" id="3.40.30.10:FF:000589">
    <property type="entry name" value="Uncharacterized protein"/>
    <property type="match status" value="1"/>
</dbReference>
<organism evidence="3 4">
    <name type="scientific">Pristionchus pacificus</name>
    <name type="common">Parasitic nematode worm</name>
    <dbReference type="NCBI Taxonomy" id="54126"/>
    <lineage>
        <taxon>Eukaryota</taxon>
        <taxon>Metazoa</taxon>
        <taxon>Ecdysozoa</taxon>
        <taxon>Nematoda</taxon>
        <taxon>Chromadorea</taxon>
        <taxon>Rhabditida</taxon>
        <taxon>Rhabditina</taxon>
        <taxon>Diplogasteromorpha</taxon>
        <taxon>Diplogasteroidea</taxon>
        <taxon>Neodiplogasteridae</taxon>
        <taxon>Pristionchus</taxon>
    </lineage>
</organism>
<dbReference type="InterPro" id="IPR017937">
    <property type="entry name" value="Thioredoxin_CS"/>
</dbReference>
<dbReference type="EnsemblMetazoa" id="PPA34949.1">
    <property type="protein sequence ID" value="PPA34949.1"/>
    <property type="gene ID" value="WBGene00273318"/>
</dbReference>
<dbReference type="PROSITE" id="PS00194">
    <property type="entry name" value="THIOREDOXIN_1"/>
    <property type="match status" value="1"/>
</dbReference>
<evidence type="ECO:0000313" key="3">
    <source>
        <dbReference type="EnsemblMetazoa" id="PPA34949.1"/>
    </source>
</evidence>
<reference evidence="3" key="2">
    <citation type="submission" date="2022-06" db="UniProtKB">
        <authorList>
            <consortium name="EnsemblMetazoa"/>
        </authorList>
    </citation>
    <scope>IDENTIFICATION</scope>
    <source>
        <strain evidence="3">PS312</strain>
    </source>
</reference>
<dbReference type="PANTHER" id="PTHR18929">
    <property type="entry name" value="PROTEIN DISULFIDE ISOMERASE"/>
    <property type="match status" value="1"/>
</dbReference>
<reference evidence="4" key="1">
    <citation type="journal article" date="2008" name="Nat. Genet.">
        <title>The Pristionchus pacificus genome provides a unique perspective on nematode lifestyle and parasitism.</title>
        <authorList>
            <person name="Dieterich C."/>
            <person name="Clifton S.W."/>
            <person name="Schuster L.N."/>
            <person name="Chinwalla A."/>
            <person name="Delehaunty K."/>
            <person name="Dinkelacker I."/>
            <person name="Fulton L."/>
            <person name="Fulton R."/>
            <person name="Godfrey J."/>
            <person name="Minx P."/>
            <person name="Mitreva M."/>
            <person name="Roeseler W."/>
            <person name="Tian H."/>
            <person name="Witte H."/>
            <person name="Yang S.P."/>
            <person name="Wilson R.K."/>
            <person name="Sommer R.J."/>
        </authorList>
    </citation>
    <scope>NUCLEOTIDE SEQUENCE [LARGE SCALE GENOMIC DNA]</scope>
    <source>
        <strain evidence="4">PS312</strain>
    </source>
</reference>
<evidence type="ECO:0000256" key="1">
    <source>
        <dbReference type="ARBA" id="ARBA00006347"/>
    </source>
</evidence>
<keyword evidence="4" id="KW-1185">Reference proteome</keyword>
<dbReference type="SUPFAM" id="SSF52833">
    <property type="entry name" value="Thioredoxin-like"/>
    <property type="match status" value="1"/>
</dbReference>
<evidence type="ECO:0000259" key="2">
    <source>
        <dbReference type="Pfam" id="PF00085"/>
    </source>
</evidence>
<dbReference type="PANTHER" id="PTHR18929:SF240">
    <property type="entry name" value="PROTEIN DISULFIDE-ISOMERASE"/>
    <property type="match status" value="1"/>
</dbReference>
<sequence>FIEHVLPSICNEALKSVVAKHRPSTCSPHPFRMNKLASLAVAGLLVVAPVLRRHGRGGERSRPYQLLIHDNFESALEAHLKAAEVLKDEGSEVKLAKVDATVHGDLKFEVPEDWDTKPVKVLVGKNFKEVDKNFGKGHLVKFYAPWCGHCKSLVPELGEKYATSNKVLIANVVPTQNEIGETTEEDKKGEHT</sequence>
<feature type="domain" description="Thioredoxin" evidence="2">
    <location>
        <begin position="119"/>
        <end position="177"/>
    </location>
</feature>
<name>A0A8R1UNR1_PRIPA</name>